<dbReference type="Gene3D" id="3.40.50.150">
    <property type="entry name" value="Vaccinia Virus protein VP39"/>
    <property type="match status" value="1"/>
</dbReference>
<feature type="binding site" evidence="6">
    <location>
        <position position="59"/>
    </location>
    <ligand>
        <name>S-adenosyl-L-methionine</name>
        <dbReference type="ChEBI" id="CHEBI:59789"/>
    </ligand>
</feature>
<comment type="similarity">
    <text evidence="1 6">Belongs to the methyltransferase superfamily. RsmH family.</text>
</comment>
<keyword evidence="8" id="KW-1185">Reference proteome</keyword>
<evidence type="ECO:0000256" key="2">
    <source>
        <dbReference type="ARBA" id="ARBA00022552"/>
    </source>
</evidence>
<accession>A0ABP8HQ84</accession>
<sequence>MATTFQHRPVLLAPTIDALAVPAAGGGRGVWVDATFGRGGHARALLARLGAGDRLVAFDKDPQAVAAATELAAADPRLAIVHAGFGSMRDALAELGIGQVNGIMMDLGISSPQIDDAARGFSFMRDGPLDMRMDTTRGETAAQWLARASIDEMREVIARYGEERFAFQIAKAIAAGREKRPLETTGQLAELVAGAVRTREKGQHPATRTFQAVRIHVNQELEELPHALAAALELLAPGGRLAVISFHSLEDRIVKQFIAAAARPGAETARLPLRESERPQPVLTAVGRVLPSEDEVAGNPRARSAVLRVAERTGVPLPAAGGLAFVKGEAPAVARRGAARRRVPRSFAAAFA</sequence>
<feature type="binding site" evidence="6">
    <location>
        <position position="106"/>
    </location>
    <ligand>
        <name>S-adenosyl-L-methionine</name>
        <dbReference type="ChEBI" id="CHEBI:59789"/>
    </ligand>
</feature>
<feature type="binding site" evidence="6">
    <location>
        <position position="113"/>
    </location>
    <ligand>
        <name>S-adenosyl-L-methionine</name>
        <dbReference type="ChEBI" id="CHEBI:59789"/>
    </ligand>
</feature>
<dbReference type="EC" id="2.1.1.199" evidence="6"/>
<comment type="caution">
    <text evidence="7">The sequence shown here is derived from an EMBL/GenBank/DDBJ whole genome shotgun (WGS) entry which is preliminary data.</text>
</comment>
<dbReference type="Gene3D" id="1.10.150.170">
    <property type="entry name" value="Putative methyltransferase TM0872, insert domain"/>
    <property type="match status" value="1"/>
</dbReference>
<dbReference type="Pfam" id="PF01795">
    <property type="entry name" value="Methyltransf_5"/>
    <property type="match status" value="1"/>
</dbReference>
<name>A0ABP8HQ84_9BURK</name>
<evidence type="ECO:0000256" key="1">
    <source>
        <dbReference type="ARBA" id="ARBA00010396"/>
    </source>
</evidence>
<comment type="function">
    <text evidence="6">Specifically methylates the N4 position of cytidine in position 1402 (C1402) of 16S rRNA.</text>
</comment>
<dbReference type="SUPFAM" id="SSF81799">
    <property type="entry name" value="Putative methyltransferase TM0872, insert domain"/>
    <property type="match status" value="1"/>
</dbReference>
<keyword evidence="2 6" id="KW-0698">rRNA processing</keyword>
<dbReference type="PIRSF" id="PIRSF004486">
    <property type="entry name" value="MraW"/>
    <property type="match status" value="1"/>
</dbReference>
<evidence type="ECO:0000313" key="8">
    <source>
        <dbReference type="Proteomes" id="UP001501671"/>
    </source>
</evidence>
<reference evidence="8" key="1">
    <citation type="journal article" date="2019" name="Int. J. Syst. Evol. Microbiol.">
        <title>The Global Catalogue of Microorganisms (GCM) 10K type strain sequencing project: providing services to taxonomists for standard genome sequencing and annotation.</title>
        <authorList>
            <consortium name="The Broad Institute Genomics Platform"/>
            <consortium name="The Broad Institute Genome Sequencing Center for Infectious Disease"/>
            <person name="Wu L."/>
            <person name="Ma J."/>
        </authorList>
    </citation>
    <scope>NUCLEOTIDE SEQUENCE [LARGE SCALE GENOMIC DNA]</scope>
    <source>
        <strain evidence="8">JCM 17666</strain>
    </source>
</reference>
<comment type="subcellular location">
    <subcellularLocation>
        <location evidence="6">Cytoplasm</location>
    </subcellularLocation>
</comment>
<dbReference type="InterPro" id="IPR023397">
    <property type="entry name" value="SAM-dep_MeTrfase_MraW_recog"/>
</dbReference>
<dbReference type="PANTHER" id="PTHR11265:SF0">
    <property type="entry name" value="12S RRNA N4-METHYLCYTIDINE METHYLTRANSFERASE"/>
    <property type="match status" value="1"/>
</dbReference>
<keyword evidence="6" id="KW-0963">Cytoplasm</keyword>
<dbReference type="InterPro" id="IPR029063">
    <property type="entry name" value="SAM-dependent_MTases_sf"/>
</dbReference>
<protein>
    <recommendedName>
        <fullName evidence="6">Ribosomal RNA small subunit methyltransferase H</fullName>
        <ecNumber evidence="6">2.1.1.199</ecNumber>
    </recommendedName>
    <alternativeName>
        <fullName evidence="6">16S rRNA m(4)C1402 methyltransferase</fullName>
    </alternativeName>
    <alternativeName>
        <fullName evidence="6">rRNA (cytosine-N(4)-)-methyltransferase RsmH</fullName>
    </alternativeName>
</protein>
<dbReference type="PANTHER" id="PTHR11265">
    <property type="entry name" value="S-ADENOSYL-METHYLTRANSFERASE MRAW"/>
    <property type="match status" value="1"/>
</dbReference>
<dbReference type="Proteomes" id="UP001501671">
    <property type="component" value="Unassembled WGS sequence"/>
</dbReference>
<feature type="binding site" evidence="6">
    <location>
        <position position="85"/>
    </location>
    <ligand>
        <name>S-adenosyl-L-methionine</name>
        <dbReference type="ChEBI" id="CHEBI:59789"/>
    </ligand>
</feature>
<dbReference type="SUPFAM" id="SSF53335">
    <property type="entry name" value="S-adenosyl-L-methionine-dependent methyltransferases"/>
    <property type="match status" value="1"/>
</dbReference>
<evidence type="ECO:0000313" key="7">
    <source>
        <dbReference type="EMBL" id="GAA4342608.1"/>
    </source>
</evidence>
<dbReference type="HAMAP" id="MF_01007">
    <property type="entry name" value="16SrRNA_methyltr_H"/>
    <property type="match status" value="1"/>
</dbReference>
<evidence type="ECO:0000256" key="6">
    <source>
        <dbReference type="HAMAP-Rule" id="MF_01007"/>
    </source>
</evidence>
<evidence type="ECO:0000256" key="3">
    <source>
        <dbReference type="ARBA" id="ARBA00022603"/>
    </source>
</evidence>
<feature type="binding site" evidence="6">
    <location>
        <begin position="39"/>
        <end position="41"/>
    </location>
    <ligand>
        <name>S-adenosyl-L-methionine</name>
        <dbReference type="ChEBI" id="CHEBI:59789"/>
    </ligand>
</feature>
<dbReference type="NCBIfam" id="TIGR00006">
    <property type="entry name" value="16S rRNA (cytosine(1402)-N(4))-methyltransferase RsmH"/>
    <property type="match status" value="1"/>
</dbReference>
<evidence type="ECO:0000256" key="5">
    <source>
        <dbReference type="ARBA" id="ARBA00022691"/>
    </source>
</evidence>
<proteinExistence type="inferred from homology"/>
<evidence type="ECO:0000256" key="4">
    <source>
        <dbReference type="ARBA" id="ARBA00022679"/>
    </source>
</evidence>
<dbReference type="InterPro" id="IPR002903">
    <property type="entry name" value="RsmH"/>
</dbReference>
<organism evidence="7 8">
    <name type="scientific">Pigmentiphaga soli</name>
    <dbReference type="NCBI Taxonomy" id="1007095"/>
    <lineage>
        <taxon>Bacteria</taxon>
        <taxon>Pseudomonadati</taxon>
        <taxon>Pseudomonadota</taxon>
        <taxon>Betaproteobacteria</taxon>
        <taxon>Burkholderiales</taxon>
        <taxon>Alcaligenaceae</taxon>
        <taxon>Pigmentiphaga</taxon>
    </lineage>
</organism>
<dbReference type="EMBL" id="BAABFO010000034">
    <property type="protein sequence ID" value="GAA4342608.1"/>
    <property type="molecule type" value="Genomic_DNA"/>
</dbReference>
<comment type="catalytic activity">
    <reaction evidence="6">
        <text>cytidine(1402) in 16S rRNA + S-adenosyl-L-methionine = N(4)-methylcytidine(1402) in 16S rRNA + S-adenosyl-L-homocysteine + H(+)</text>
        <dbReference type="Rhea" id="RHEA:42928"/>
        <dbReference type="Rhea" id="RHEA-COMP:10286"/>
        <dbReference type="Rhea" id="RHEA-COMP:10287"/>
        <dbReference type="ChEBI" id="CHEBI:15378"/>
        <dbReference type="ChEBI" id="CHEBI:57856"/>
        <dbReference type="ChEBI" id="CHEBI:59789"/>
        <dbReference type="ChEBI" id="CHEBI:74506"/>
        <dbReference type="ChEBI" id="CHEBI:82748"/>
        <dbReference type="EC" id="2.1.1.199"/>
    </reaction>
</comment>
<keyword evidence="4 6" id="KW-0808">Transferase</keyword>
<gene>
    <name evidence="6 7" type="primary">rsmH</name>
    <name evidence="7" type="ORF">GCM10023144_44780</name>
</gene>
<dbReference type="RefSeq" id="WP_345252166.1">
    <property type="nucleotide sequence ID" value="NZ_BAABFO010000034.1"/>
</dbReference>
<keyword evidence="5 6" id="KW-0949">S-adenosyl-L-methionine</keyword>
<keyword evidence="3 6" id="KW-0489">Methyltransferase</keyword>